<name>A0A5C4MWB0_9ACTN</name>
<dbReference type="GO" id="GO:0003700">
    <property type="term" value="F:DNA-binding transcription factor activity"/>
    <property type="evidence" value="ECO:0007669"/>
    <property type="project" value="TreeGrafter"/>
</dbReference>
<dbReference type="InterPro" id="IPR009057">
    <property type="entry name" value="Homeodomain-like_sf"/>
</dbReference>
<dbReference type="SUPFAM" id="SSF48498">
    <property type="entry name" value="Tetracyclin repressor-like, C-terminal domain"/>
    <property type="match status" value="1"/>
</dbReference>
<evidence type="ECO:0000256" key="2">
    <source>
        <dbReference type="PROSITE-ProRule" id="PRU00335"/>
    </source>
</evidence>
<dbReference type="Gene3D" id="1.10.357.10">
    <property type="entry name" value="Tetracycline Repressor, domain 2"/>
    <property type="match status" value="1"/>
</dbReference>
<dbReference type="AlphaFoldDB" id="A0A5C4MWB0"/>
<dbReference type="RefSeq" id="WP_139105404.1">
    <property type="nucleotide sequence ID" value="NZ_VDFR01000022.1"/>
</dbReference>
<evidence type="ECO:0000313" key="4">
    <source>
        <dbReference type="EMBL" id="TNC49502.1"/>
    </source>
</evidence>
<gene>
    <name evidence="5" type="ORF">FHE65_05095</name>
    <name evidence="4" type="ORF">FHE65_05325</name>
</gene>
<dbReference type="OrthoDB" id="6077212at2"/>
<organism evidence="5 6">
    <name type="scientific">Mumia zhuanghuii</name>
    <dbReference type="NCBI Taxonomy" id="2585211"/>
    <lineage>
        <taxon>Bacteria</taxon>
        <taxon>Bacillati</taxon>
        <taxon>Actinomycetota</taxon>
        <taxon>Actinomycetes</taxon>
        <taxon>Propionibacteriales</taxon>
        <taxon>Nocardioidaceae</taxon>
        <taxon>Mumia</taxon>
    </lineage>
</organism>
<feature type="DNA-binding region" description="H-T-H motif" evidence="2">
    <location>
        <begin position="41"/>
        <end position="60"/>
    </location>
</feature>
<dbReference type="InterPro" id="IPR050109">
    <property type="entry name" value="HTH-type_TetR-like_transc_reg"/>
</dbReference>
<evidence type="ECO:0000313" key="6">
    <source>
        <dbReference type="Proteomes" id="UP000306740"/>
    </source>
</evidence>
<evidence type="ECO:0000313" key="5">
    <source>
        <dbReference type="EMBL" id="TNC49656.1"/>
    </source>
</evidence>
<protein>
    <submittedName>
        <fullName evidence="5">TetR/AcrR family transcriptional regulator</fullName>
    </submittedName>
</protein>
<dbReference type="PANTHER" id="PTHR30055:SF153">
    <property type="entry name" value="HTH-TYPE TRANSCRIPTIONAL REPRESSOR RV3405C"/>
    <property type="match status" value="1"/>
</dbReference>
<dbReference type="InterPro" id="IPR036271">
    <property type="entry name" value="Tet_transcr_reg_TetR-rel_C_sf"/>
</dbReference>
<dbReference type="PANTHER" id="PTHR30055">
    <property type="entry name" value="HTH-TYPE TRANSCRIPTIONAL REGULATOR RUTR"/>
    <property type="match status" value="1"/>
</dbReference>
<keyword evidence="1 2" id="KW-0238">DNA-binding</keyword>
<proteinExistence type="predicted"/>
<dbReference type="Gene3D" id="1.10.10.60">
    <property type="entry name" value="Homeodomain-like"/>
    <property type="match status" value="1"/>
</dbReference>
<dbReference type="EMBL" id="VDFR01000023">
    <property type="protein sequence ID" value="TNC49502.1"/>
    <property type="molecule type" value="Genomic_DNA"/>
</dbReference>
<dbReference type="EMBL" id="VDFR01000022">
    <property type="protein sequence ID" value="TNC49656.1"/>
    <property type="molecule type" value="Genomic_DNA"/>
</dbReference>
<comment type="caution">
    <text evidence="5">The sequence shown here is derived from an EMBL/GenBank/DDBJ whole genome shotgun (WGS) entry which is preliminary data.</text>
</comment>
<dbReference type="GO" id="GO:0000976">
    <property type="term" value="F:transcription cis-regulatory region binding"/>
    <property type="evidence" value="ECO:0007669"/>
    <property type="project" value="TreeGrafter"/>
</dbReference>
<evidence type="ECO:0000256" key="1">
    <source>
        <dbReference type="ARBA" id="ARBA00023125"/>
    </source>
</evidence>
<dbReference type="Proteomes" id="UP000306740">
    <property type="component" value="Unassembled WGS sequence"/>
</dbReference>
<sequence length="204" mass="22452">MLSRPRARSQETPRAHNAIPPDQVLDAAHAIVCERGIRGLTMADLARQAQVSRATLYRTWPNVEGVVADLFTREFRGLVTAAMRTLDGESVREVLVGLTVTMVASARELPLLQRVVEMDPEFLATYLLYRRGRSTEEQIRLLEDLIRDGQAEGSVRPGDATILASAVLLNAWGFVLTGPAFVGDDALDELDDVLGDLLDAFLRP</sequence>
<feature type="domain" description="HTH tetR-type" evidence="3">
    <location>
        <begin position="18"/>
        <end position="78"/>
    </location>
</feature>
<dbReference type="SUPFAM" id="SSF46689">
    <property type="entry name" value="Homeodomain-like"/>
    <property type="match status" value="1"/>
</dbReference>
<dbReference type="PROSITE" id="PS50977">
    <property type="entry name" value="HTH_TETR_2"/>
    <property type="match status" value="1"/>
</dbReference>
<accession>A0A5C4MWB0</accession>
<reference evidence="5 6" key="1">
    <citation type="submission" date="2019-05" db="EMBL/GenBank/DDBJ databases">
        <title>Mumia sp. nov., isolated from the intestinal contents of plateau pika (Ochotona curzoniae) in the Qinghai-Tibet plateau of China.</title>
        <authorList>
            <person name="Tian Z."/>
        </authorList>
    </citation>
    <scope>NUCLEOTIDE SEQUENCE [LARGE SCALE GENOMIC DNA]</scope>
    <source>
        <strain evidence="6">527</strain>
        <strain evidence="5">Z527</strain>
    </source>
</reference>
<evidence type="ECO:0000259" key="3">
    <source>
        <dbReference type="PROSITE" id="PS50977"/>
    </source>
</evidence>
<dbReference type="InterPro" id="IPR001647">
    <property type="entry name" value="HTH_TetR"/>
</dbReference>
<dbReference type="Pfam" id="PF00440">
    <property type="entry name" value="TetR_N"/>
    <property type="match status" value="1"/>
</dbReference>